<dbReference type="STRING" id="551996.SAMN05192573_103172"/>
<dbReference type="PIRSF" id="PIRSF006221">
    <property type="entry name" value="Ketosamine-3-kinase"/>
    <property type="match status" value="1"/>
</dbReference>
<dbReference type="SUPFAM" id="SSF56112">
    <property type="entry name" value="Protein kinase-like (PK-like)"/>
    <property type="match status" value="1"/>
</dbReference>
<name>A0A1G7TIL5_9SPHI</name>
<dbReference type="PANTHER" id="PTHR12149:SF8">
    <property type="entry name" value="PROTEIN-RIBULOSAMINE 3-KINASE"/>
    <property type="match status" value="1"/>
</dbReference>
<proteinExistence type="inferred from homology"/>
<evidence type="ECO:0000313" key="3">
    <source>
        <dbReference type="EMBL" id="SDG35167.1"/>
    </source>
</evidence>
<sequence length="288" mass="32682">MAVSASIISDIECKLNAQIKNVSRVSGGDINQAYCLQTTLGDFFIKINNLHKFPGMFKSEVSGLAAIRKTNTIAVPEVVLQGDTGDESYLMLQWIEAGYGDAISSQKLGRQLALMHRDTAAQFGFEADNYMGSLHQSNNRHNSWARFFIEERLQPMVKMAVDKRKLTQTDIHQFDQLYKKLPGLFTEEPPALLHGDLWGGNYLIDTSGKPYLIDPAVSHCNREFDIAMTTLFGGFDRAFYEAYNQEFPLRPGWQQRLKLWNLYPLLVHVNLFGGMYAREVRRSLSAFI</sequence>
<dbReference type="RefSeq" id="WP_091163936.1">
    <property type="nucleotide sequence ID" value="NZ_FNCG01000003.1"/>
</dbReference>
<dbReference type="Proteomes" id="UP000199705">
    <property type="component" value="Unassembled WGS sequence"/>
</dbReference>
<keyword evidence="2 3" id="KW-0418">Kinase</keyword>
<dbReference type="InterPro" id="IPR016477">
    <property type="entry name" value="Fructo-/Ketosamine-3-kinase"/>
</dbReference>
<evidence type="ECO:0000256" key="1">
    <source>
        <dbReference type="ARBA" id="ARBA00009460"/>
    </source>
</evidence>
<dbReference type="InterPro" id="IPR011009">
    <property type="entry name" value="Kinase-like_dom_sf"/>
</dbReference>
<protein>
    <submittedName>
        <fullName evidence="3">Fructosamine-3-kinase</fullName>
    </submittedName>
</protein>
<gene>
    <name evidence="3" type="ORF">SAMN05192573_103172</name>
</gene>
<dbReference type="Pfam" id="PF03881">
    <property type="entry name" value="Fructosamin_kin"/>
    <property type="match status" value="1"/>
</dbReference>
<dbReference type="PANTHER" id="PTHR12149">
    <property type="entry name" value="FRUCTOSAMINE 3 KINASE-RELATED PROTEIN"/>
    <property type="match status" value="1"/>
</dbReference>
<dbReference type="GO" id="GO:0016301">
    <property type="term" value="F:kinase activity"/>
    <property type="evidence" value="ECO:0007669"/>
    <property type="project" value="UniProtKB-UniRule"/>
</dbReference>
<organism evidence="3 4">
    <name type="scientific">Mucilaginibacter gossypii</name>
    <dbReference type="NCBI Taxonomy" id="551996"/>
    <lineage>
        <taxon>Bacteria</taxon>
        <taxon>Pseudomonadati</taxon>
        <taxon>Bacteroidota</taxon>
        <taxon>Sphingobacteriia</taxon>
        <taxon>Sphingobacteriales</taxon>
        <taxon>Sphingobacteriaceae</taxon>
        <taxon>Mucilaginibacter</taxon>
    </lineage>
</organism>
<dbReference type="EMBL" id="FNCG01000003">
    <property type="protein sequence ID" value="SDG35167.1"/>
    <property type="molecule type" value="Genomic_DNA"/>
</dbReference>
<reference evidence="4" key="1">
    <citation type="submission" date="2016-10" db="EMBL/GenBank/DDBJ databases">
        <authorList>
            <person name="Varghese N."/>
            <person name="Submissions S."/>
        </authorList>
    </citation>
    <scope>NUCLEOTIDE SEQUENCE [LARGE SCALE GENOMIC DNA]</scope>
    <source>
        <strain evidence="4">Gh-67</strain>
    </source>
</reference>
<evidence type="ECO:0000313" key="4">
    <source>
        <dbReference type="Proteomes" id="UP000199705"/>
    </source>
</evidence>
<comment type="similarity">
    <text evidence="1 2">Belongs to the fructosamine kinase family.</text>
</comment>
<accession>A0A1G7TIL5</accession>
<evidence type="ECO:0000256" key="2">
    <source>
        <dbReference type="PIRNR" id="PIRNR006221"/>
    </source>
</evidence>
<dbReference type="Gene3D" id="1.10.510.10">
    <property type="entry name" value="Transferase(Phosphotransferase) domain 1"/>
    <property type="match status" value="1"/>
</dbReference>
<dbReference type="Gene3D" id="1.20.1270.240">
    <property type="match status" value="1"/>
</dbReference>
<dbReference type="AlphaFoldDB" id="A0A1G7TIL5"/>
<dbReference type="Gene3D" id="3.30.200.20">
    <property type="entry name" value="Phosphorylase Kinase, domain 1"/>
    <property type="match status" value="1"/>
</dbReference>
<keyword evidence="4" id="KW-1185">Reference proteome</keyword>
<keyword evidence="2" id="KW-0808">Transferase</keyword>